<dbReference type="EMBL" id="WNZW01000001">
    <property type="protein sequence ID" value="MUG43447.1"/>
    <property type="molecule type" value="Genomic_DNA"/>
</dbReference>
<evidence type="ECO:0000313" key="1">
    <source>
        <dbReference type="EMBL" id="MUG43447.1"/>
    </source>
</evidence>
<gene>
    <name evidence="1" type="ORF">GNP95_00245</name>
</gene>
<comment type="caution">
    <text evidence="1">The sequence shown here is derived from an EMBL/GenBank/DDBJ whole genome shotgun (WGS) entry which is preliminary data.</text>
</comment>
<protein>
    <submittedName>
        <fullName evidence="1">Uncharacterized protein</fullName>
    </submittedName>
</protein>
<proteinExistence type="predicted"/>
<accession>A0A7X2YXA5</accession>
<dbReference type="RefSeq" id="WP_155608938.1">
    <property type="nucleotide sequence ID" value="NZ_WNZW01000001.1"/>
</dbReference>
<dbReference type="Proteomes" id="UP000447876">
    <property type="component" value="Unassembled WGS sequence"/>
</dbReference>
<reference evidence="1 2" key="1">
    <citation type="submission" date="2019-11" db="EMBL/GenBank/DDBJ databases">
        <title>Draft genome sequences of five Paenibacillus species of dairy origin.</title>
        <authorList>
            <person name="Olajide A.M."/>
            <person name="Chen S."/>
            <person name="Lapointe G."/>
        </authorList>
    </citation>
    <scope>NUCLEOTIDE SEQUENCE [LARGE SCALE GENOMIC DNA]</scope>
    <source>
        <strain evidence="1 2">12CR55</strain>
    </source>
</reference>
<dbReference type="OrthoDB" id="2625770at2"/>
<organism evidence="1 2">
    <name type="scientific">Paenibacillus woosongensis</name>
    <dbReference type="NCBI Taxonomy" id="307580"/>
    <lineage>
        <taxon>Bacteria</taxon>
        <taxon>Bacillati</taxon>
        <taxon>Bacillota</taxon>
        <taxon>Bacilli</taxon>
        <taxon>Bacillales</taxon>
        <taxon>Paenibacillaceae</taxon>
        <taxon>Paenibacillus</taxon>
    </lineage>
</organism>
<name>A0A7X2YXA5_9BACL</name>
<dbReference type="AlphaFoldDB" id="A0A7X2YXA5"/>
<evidence type="ECO:0000313" key="2">
    <source>
        <dbReference type="Proteomes" id="UP000447876"/>
    </source>
</evidence>
<sequence>MKVQIEGDLFIESDPYNFILKEQKARQDGSGDGKIVIHGYFSTLESAANHVVKMKIKQSTAKTLQELVSDVRSIKEYIHSQLGI</sequence>